<accession>A0A6G0X1R5</accession>
<gene>
    <name evidence="1" type="ORF">Ae201684_009306</name>
</gene>
<evidence type="ECO:0000313" key="1">
    <source>
        <dbReference type="EMBL" id="KAF0733735.1"/>
    </source>
</evidence>
<sequence length="97" mass="10281">MADVDACCLGLECGALCACCCAAEAAAQAEQDRRQAYVVQPVAVVASPVQQNQYVAGQYIQSPSRVVRFVPVASPTYQTTYVVAQPVTARPGRQNDS</sequence>
<dbReference type="EMBL" id="VJMJ01000119">
    <property type="protein sequence ID" value="KAF0733735.1"/>
    <property type="molecule type" value="Genomic_DNA"/>
</dbReference>
<comment type="caution">
    <text evidence="1">The sequence shown here is derived from an EMBL/GenBank/DDBJ whole genome shotgun (WGS) entry which is preliminary data.</text>
</comment>
<name>A0A6G0X1R5_9STRA</name>
<protein>
    <submittedName>
        <fullName evidence="1">Uncharacterized protein</fullName>
    </submittedName>
</protein>
<reference evidence="1 2" key="1">
    <citation type="submission" date="2019-07" db="EMBL/GenBank/DDBJ databases">
        <title>Genomics analysis of Aphanomyces spp. identifies a new class of oomycete effector associated with host adaptation.</title>
        <authorList>
            <person name="Gaulin E."/>
        </authorList>
    </citation>
    <scope>NUCLEOTIDE SEQUENCE [LARGE SCALE GENOMIC DNA]</scope>
    <source>
        <strain evidence="1 2">ATCC 201684</strain>
    </source>
</reference>
<dbReference type="Proteomes" id="UP000481153">
    <property type="component" value="Unassembled WGS sequence"/>
</dbReference>
<keyword evidence="2" id="KW-1185">Reference proteome</keyword>
<evidence type="ECO:0000313" key="2">
    <source>
        <dbReference type="Proteomes" id="UP000481153"/>
    </source>
</evidence>
<organism evidence="1 2">
    <name type="scientific">Aphanomyces euteiches</name>
    <dbReference type="NCBI Taxonomy" id="100861"/>
    <lineage>
        <taxon>Eukaryota</taxon>
        <taxon>Sar</taxon>
        <taxon>Stramenopiles</taxon>
        <taxon>Oomycota</taxon>
        <taxon>Saprolegniomycetes</taxon>
        <taxon>Saprolegniales</taxon>
        <taxon>Verrucalvaceae</taxon>
        <taxon>Aphanomyces</taxon>
    </lineage>
</organism>
<dbReference type="AlphaFoldDB" id="A0A6G0X1R5"/>
<proteinExistence type="predicted"/>